<dbReference type="GO" id="GO:0008170">
    <property type="term" value="F:N-methyltransferase activity"/>
    <property type="evidence" value="ECO:0007669"/>
    <property type="project" value="UniProtKB-ARBA"/>
</dbReference>
<feature type="domain" description="Methyltransferase small" evidence="3">
    <location>
        <begin position="32"/>
        <end position="126"/>
    </location>
</feature>
<dbReference type="RefSeq" id="WP_039743955.1">
    <property type="nucleotide sequence ID" value="NZ_CP009788.1"/>
</dbReference>
<dbReference type="GO" id="GO:0008757">
    <property type="term" value="F:S-adenosylmethionine-dependent methyltransferase activity"/>
    <property type="evidence" value="ECO:0007669"/>
    <property type="project" value="UniProtKB-ARBA"/>
</dbReference>
<dbReference type="InterPro" id="IPR002052">
    <property type="entry name" value="DNA_methylase_N6_adenine_CS"/>
</dbReference>
<dbReference type="HOGENOM" id="CLU_061983_3_1_7"/>
<keyword evidence="1 4" id="KW-0489">Methyltransferase</keyword>
<dbReference type="OrthoDB" id="5489421at2"/>
<dbReference type="InterPro" id="IPR029063">
    <property type="entry name" value="SAM-dependent_MTases_sf"/>
</dbReference>
<evidence type="ECO:0000313" key="5">
    <source>
        <dbReference type="Proteomes" id="UP000057609"/>
    </source>
</evidence>
<reference evidence="4 5" key="1">
    <citation type="journal article" date="2015" name="Genome Announc.">
        <title>Complete Genome of Geobacter pickeringii G13T, a Metal-Reducing Isolate from Sedimentary Kaolin Deposits.</title>
        <authorList>
            <person name="Badalamenti J.P."/>
            <person name="Bond D.R."/>
        </authorList>
    </citation>
    <scope>NUCLEOTIDE SEQUENCE [LARGE SCALE GENOMIC DNA]</scope>
    <source>
        <strain evidence="4 5">G13</strain>
    </source>
</reference>
<dbReference type="Gene3D" id="3.40.50.150">
    <property type="entry name" value="Vaccinia Virus protein VP39"/>
    <property type="match status" value="1"/>
</dbReference>
<dbReference type="Pfam" id="PF05175">
    <property type="entry name" value="MTS"/>
    <property type="match status" value="1"/>
</dbReference>
<dbReference type="InterPro" id="IPR007848">
    <property type="entry name" value="Small_mtfrase_dom"/>
</dbReference>
<keyword evidence="2" id="KW-0949">S-adenosyl-L-methionine</keyword>
<dbReference type="STRING" id="345632.GPICK_13195"/>
<dbReference type="CDD" id="cd02440">
    <property type="entry name" value="AdoMet_MTases"/>
    <property type="match status" value="1"/>
</dbReference>
<dbReference type="InterPro" id="IPR050210">
    <property type="entry name" value="tRNA_Adenine-N(6)_MTase"/>
</dbReference>
<accession>A0A0B5BBN8</accession>
<organism evidence="4 5">
    <name type="scientific">Geobacter pickeringii</name>
    <dbReference type="NCBI Taxonomy" id="345632"/>
    <lineage>
        <taxon>Bacteria</taxon>
        <taxon>Pseudomonadati</taxon>
        <taxon>Thermodesulfobacteriota</taxon>
        <taxon>Desulfuromonadia</taxon>
        <taxon>Geobacterales</taxon>
        <taxon>Geobacteraceae</taxon>
        <taxon>Geobacter</taxon>
    </lineage>
</organism>
<evidence type="ECO:0000256" key="1">
    <source>
        <dbReference type="ARBA" id="ARBA00022603"/>
    </source>
</evidence>
<proteinExistence type="predicted"/>
<evidence type="ECO:0000256" key="2">
    <source>
        <dbReference type="ARBA" id="ARBA00022691"/>
    </source>
</evidence>
<dbReference type="GO" id="GO:0003676">
    <property type="term" value="F:nucleic acid binding"/>
    <property type="evidence" value="ECO:0007669"/>
    <property type="project" value="InterPro"/>
</dbReference>
<evidence type="ECO:0000313" key="4">
    <source>
        <dbReference type="EMBL" id="AJE04183.1"/>
    </source>
</evidence>
<keyword evidence="4" id="KW-0808">Transferase</keyword>
<evidence type="ECO:0000259" key="3">
    <source>
        <dbReference type="Pfam" id="PF05175"/>
    </source>
</evidence>
<dbReference type="KEGG" id="gpi:GPICK_13195"/>
<keyword evidence="5" id="KW-1185">Reference proteome</keyword>
<dbReference type="SUPFAM" id="SSF53335">
    <property type="entry name" value="S-adenosyl-L-methionine-dependent methyltransferases"/>
    <property type="match status" value="1"/>
</dbReference>
<sequence length="241" mass="26269">MPDTETVDELRAYDLRLIQRRHGYRFSLDPLLLCAFATVDGAARVVDLGTGSGIIPLVLARQHGEATFVGVEVQEAMAGLAERNVALNGLSDRIEVMRGDAAGVRRHFPVSSFDLVLSNPPYRKRGTGRISPKAGRDDARHESTATLADFLAAAKYLVRPTGRICFIYHPGRLAELFAEASLLKLTALRLRLVHGVREAEARMALVEFVKGRGGELRVLPPLIVREGESAYTDEAAAILGV</sequence>
<dbReference type="PANTHER" id="PTHR47739">
    <property type="entry name" value="TRNA1(VAL) (ADENINE(37)-N6)-METHYLTRANSFERASE"/>
    <property type="match status" value="1"/>
</dbReference>
<dbReference type="PROSITE" id="PS00092">
    <property type="entry name" value="N6_MTASE"/>
    <property type="match status" value="1"/>
</dbReference>
<gene>
    <name evidence="4" type="ORF">GPICK_13195</name>
</gene>
<dbReference type="PANTHER" id="PTHR47739:SF1">
    <property type="entry name" value="TRNA1(VAL) (ADENINE(37)-N6)-METHYLTRANSFERASE"/>
    <property type="match status" value="1"/>
</dbReference>
<dbReference type="AlphaFoldDB" id="A0A0B5BBN8"/>
<dbReference type="GO" id="GO:0032259">
    <property type="term" value="P:methylation"/>
    <property type="evidence" value="ECO:0007669"/>
    <property type="project" value="UniProtKB-KW"/>
</dbReference>
<name>A0A0B5BBN8_9BACT</name>
<dbReference type="EMBL" id="CP009788">
    <property type="protein sequence ID" value="AJE04183.1"/>
    <property type="molecule type" value="Genomic_DNA"/>
</dbReference>
<dbReference type="Proteomes" id="UP000057609">
    <property type="component" value="Chromosome"/>
</dbReference>
<protein>
    <submittedName>
        <fullName evidence="4">SAM-dependent methyltransferase</fullName>
    </submittedName>
</protein>